<feature type="domain" description="ABC transporter" evidence="8">
    <location>
        <begin position="9"/>
        <end position="234"/>
    </location>
</feature>
<evidence type="ECO:0000256" key="7">
    <source>
        <dbReference type="SAM" id="MobiDB-lite"/>
    </source>
</evidence>
<dbReference type="RefSeq" id="WP_182632706.1">
    <property type="nucleotide sequence ID" value="NZ_JAALDM010000175.1"/>
</dbReference>
<sequence>MRPDSETVIQIEGLVKIFGKARALDGLDLDVRSGEVHGFLGPNGAGKSTTIRILLGLMRADEGRVQLFGRDPWRDAVELHARLAYVPGDVTLWPRLTGGQAIDLLGRALGGLEQGRREDLIERFRLDPTKRTRDYSKGNRQKVSLIAALASDPDLLILDEPTSGLDPLMEQVFQECVREAVDTGTTVLLSSHIMGEVEALADRVSIIRDGQTVSSGTLAELRRHTTTEVHAVTDTRPEGLEDEGLRIAEVDGRYEVRAHVAATRLGEVTGILHAAGIHTFTATPPSLDDLFLDAYSGTGTHSGPGTNPGTGNDAGTAG</sequence>
<feature type="region of interest" description="Disordered" evidence="7">
    <location>
        <begin position="299"/>
        <end position="318"/>
    </location>
</feature>
<dbReference type="Proteomes" id="UP001589700">
    <property type="component" value="Unassembled WGS sequence"/>
</dbReference>
<dbReference type="PANTHER" id="PTHR42711">
    <property type="entry name" value="ABC TRANSPORTER ATP-BINDING PROTEIN"/>
    <property type="match status" value="1"/>
</dbReference>
<dbReference type="InterPro" id="IPR003439">
    <property type="entry name" value="ABC_transporter-like_ATP-bd"/>
</dbReference>
<keyword evidence="4" id="KW-0547">Nucleotide-binding</keyword>
<dbReference type="CDD" id="cd03230">
    <property type="entry name" value="ABC_DR_subfamily_A"/>
    <property type="match status" value="1"/>
</dbReference>
<comment type="subcellular location">
    <subcellularLocation>
        <location evidence="1">Cell membrane</location>
        <topology evidence="1">Peripheral membrane protein</topology>
    </subcellularLocation>
</comment>
<name>A0ABV5JPC6_9ACTN</name>
<dbReference type="SUPFAM" id="SSF52540">
    <property type="entry name" value="P-loop containing nucleoside triphosphate hydrolases"/>
    <property type="match status" value="1"/>
</dbReference>
<dbReference type="GO" id="GO:0005524">
    <property type="term" value="F:ATP binding"/>
    <property type="evidence" value="ECO:0007669"/>
    <property type="project" value="UniProtKB-KW"/>
</dbReference>
<dbReference type="InterPro" id="IPR017871">
    <property type="entry name" value="ABC_transporter-like_CS"/>
</dbReference>
<evidence type="ECO:0000313" key="9">
    <source>
        <dbReference type="EMBL" id="MFB9258599.1"/>
    </source>
</evidence>
<dbReference type="EMBL" id="JBHMDY010000001">
    <property type="protein sequence ID" value="MFB9258599.1"/>
    <property type="molecule type" value="Genomic_DNA"/>
</dbReference>
<keyword evidence="10" id="KW-1185">Reference proteome</keyword>
<evidence type="ECO:0000313" key="10">
    <source>
        <dbReference type="Proteomes" id="UP001589700"/>
    </source>
</evidence>
<dbReference type="Pfam" id="PF00005">
    <property type="entry name" value="ABC_tran"/>
    <property type="match status" value="1"/>
</dbReference>
<proteinExistence type="inferred from homology"/>
<dbReference type="SMART" id="SM00382">
    <property type="entry name" value="AAA"/>
    <property type="match status" value="1"/>
</dbReference>
<keyword evidence="5 9" id="KW-0067">ATP-binding</keyword>
<dbReference type="PROSITE" id="PS50893">
    <property type="entry name" value="ABC_TRANSPORTER_2"/>
    <property type="match status" value="1"/>
</dbReference>
<keyword evidence="6" id="KW-0046">Antibiotic resistance</keyword>
<evidence type="ECO:0000256" key="5">
    <source>
        <dbReference type="ARBA" id="ARBA00022840"/>
    </source>
</evidence>
<evidence type="ECO:0000256" key="3">
    <source>
        <dbReference type="ARBA" id="ARBA00022448"/>
    </source>
</evidence>
<dbReference type="Gene3D" id="3.40.50.300">
    <property type="entry name" value="P-loop containing nucleotide triphosphate hydrolases"/>
    <property type="match status" value="1"/>
</dbReference>
<accession>A0ABV5JPC6</accession>
<comment type="caution">
    <text evidence="9">The sequence shown here is derived from an EMBL/GenBank/DDBJ whole genome shotgun (WGS) entry which is preliminary data.</text>
</comment>
<evidence type="ECO:0000256" key="4">
    <source>
        <dbReference type="ARBA" id="ARBA00022741"/>
    </source>
</evidence>
<dbReference type="PANTHER" id="PTHR42711:SF5">
    <property type="entry name" value="ABC TRANSPORTER ATP-BINDING PROTEIN NATA"/>
    <property type="match status" value="1"/>
</dbReference>
<evidence type="ECO:0000256" key="2">
    <source>
        <dbReference type="ARBA" id="ARBA00005417"/>
    </source>
</evidence>
<dbReference type="InterPro" id="IPR027417">
    <property type="entry name" value="P-loop_NTPase"/>
</dbReference>
<evidence type="ECO:0000256" key="1">
    <source>
        <dbReference type="ARBA" id="ARBA00004202"/>
    </source>
</evidence>
<evidence type="ECO:0000259" key="8">
    <source>
        <dbReference type="PROSITE" id="PS50893"/>
    </source>
</evidence>
<dbReference type="PROSITE" id="PS00211">
    <property type="entry name" value="ABC_TRANSPORTER_1"/>
    <property type="match status" value="1"/>
</dbReference>
<dbReference type="InterPro" id="IPR050763">
    <property type="entry name" value="ABC_transporter_ATP-binding"/>
</dbReference>
<protein>
    <submittedName>
        <fullName evidence="9">ATP-binding cassette domain-containing protein</fullName>
    </submittedName>
</protein>
<keyword evidence="3" id="KW-0813">Transport</keyword>
<organism evidence="9 10">
    <name type="scientific">Dietzia aerolata</name>
    <dbReference type="NCBI Taxonomy" id="595984"/>
    <lineage>
        <taxon>Bacteria</taxon>
        <taxon>Bacillati</taxon>
        <taxon>Actinomycetota</taxon>
        <taxon>Actinomycetes</taxon>
        <taxon>Mycobacteriales</taxon>
        <taxon>Dietziaceae</taxon>
        <taxon>Dietzia</taxon>
    </lineage>
</organism>
<evidence type="ECO:0000256" key="6">
    <source>
        <dbReference type="ARBA" id="ARBA00023251"/>
    </source>
</evidence>
<reference evidence="9 10" key="1">
    <citation type="submission" date="2024-09" db="EMBL/GenBank/DDBJ databases">
        <authorList>
            <person name="Sun Q."/>
            <person name="Mori K."/>
        </authorList>
    </citation>
    <scope>NUCLEOTIDE SEQUENCE [LARGE SCALE GENOMIC DNA]</scope>
    <source>
        <strain evidence="9 10">CCM 7659</strain>
    </source>
</reference>
<dbReference type="InterPro" id="IPR003593">
    <property type="entry name" value="AAA+_ATPase"/>
</dbReference>
<comment type="similarity">
    <text evidence="2">Belongs to the ABC transporter superfamily.</text>
</comment>
<gene>
    <name evidence="9" type="ORF">ACFFVD_02165</name>
</gene>